<sequence>MDKHGSLTVPKCVKEFSVREKLDEILHRQGDHADHEGRNPILLRPRKKKSSNTVVVMEGNEEESAQLDETDLEETISSVLGSELVEGQEAVNSVLEAVQGIFAEVDVAGVMEKAFEFLGELISS</sequence>
<dbReference type="VEuPathDB" id="FungiDB:MELLADRAFT_67782"/>
<dbReference type="GeneID" id="18930903"/>
<keyword evidence="2" id="KW-1185">Reference proteome</keyword>
<proteinExistence type="predicted"/>
<gene>
    <name evidence="1" type="ORF">MELLADRAFT_67782</name>
</gene>
<dbReference type="KEGG" id="mlr:MELLADRAFT_67782"/>
<dbReference type="Proteomes" id="UP000001072">
    <property type="component" value="Unassembled WGS sequence"/>
</dbReference>
<name>F4S4E0_MELLP</name>
<dbReference type="AlphaFoldDB" id="F4S4E0"/>
<accession>F4S4E0</accession>
<dbReference type="EMBL" id="GL883147">
    <property type="protein sequence ID" value="EGG00487.1"/>
    <property type="molecule type" value="Genomic_DNA"/>
</dbReference>
<dbReference type="HOGENOM" id="CLU_2004424_0_0_1"/>
<protein>
    <submittedName>
        <fullName evidence="1">Uncharacterized protein</fullName>
    </submittedName>
</protein>
<dbReference type="InParanoid" id="F4S4E0"/>
<organism evidence="2">
    <name type="scientific">Melampsora larici-populina (strain 98AG31 / pathotype 3-4-7)</name>
    <name type="common">Poplar leaf rust fungus</name>
    <dbReference type="NCBI Taxonomy" id="747676"/>
    <lineage>
        <taxon>Eukaryota</taxon>
        <taxon>Fungi</taxon>
        <taxon>Dikarya</taxon>
        <taxon>Basidiomycota</taxon>
        <taxon>Pucciniomycotina</taxon>
        <taxon>Pucciniomycetes</taxon>
        <taxon>Pucciniales</taxon>
        <taxon>Melampsoraceae</taxon>
        <taxon>Melampsora</taxon>
    </lineage>
</organism>
<evidence type="ECO:0000313" key="1">
    <source>
        <dbReference type="EMBL" id="EGG00487.1"/>
    </source>
</evidence>
<evidence type="ECO:0000313" key="2">
    <source>
        <dbReference type="Proteomes" id="UP000001072"/>
    </source>
</evidence>
<dbReference type="RefSeq" id="XP_007416333.1">
    <property type="nucleotide sequence ID" value="XM_007416271.1"/>
</dbReference>
<reference evidence="2" key="1">
    <citation type="journal article" date="2011" name="Proc. Natl. Acad. Sci. U.S.A.">
        <title>Obligate biotrophy features unraveled by the genomic analysis of rust fungi.</title>
        <authorList>
            <person name="Duplessis S."/>
            <person name="Cuomo C.A."/>
            <person name="Lin Y.-C."/>
            <person name="Aerts A."/>
            <person name="Tisserant E."/>
            <person name="Veneault-Fourrey C."/>
            <person name="Joly D.L."/>
            <person name="Hacquard S."/>
            <person name="Amselem J."/>
            <person name="Cantarel B.L."/>
            <person name="Chiu R."/>
            <person name="Coutinho P.M."/>
            <person name="Feau N."/>
            <person name="Field M."/>
            <person name="Frey P."/>
            <person name="Gelhaye E."/>
            <person name="Goldberg J."/>
            <person name="Grabherr M.G."/>
            <person name="Kodira C.D."/>
            <person name="Kohler A."/>
            <person name="Kuees U."/>
            <person name="Lindquist E.A."/>
            <person name="Lucas S.M."/>
            <person name="Mago R."/>
            <person name="Mauceli E."/>
            <person name="Morin E."/>
            <person name="Murat C."/>
            <person name="Pangilinan J.L."/>
            <person name="Park R."/>
            <person name="Pearson M."/>
            <person name="Quesneville H."/>
            <person name="Rouhier N."/>
            <person name="Sakthikumar S."/>
            <person name="Salamov A.A."/>
            <person name="Schmutz J."/>
            <person name="Selles B."/>
            <person name="Shapiro H."/>
            <person name="Tanguay P."/>
            <person name="Tuskan G.A."/>
            <person name="Henrissat B."/>
            <person name="Van de Peer Y."/>
            <person name="Rouze P."/>
            <person name="Ellis J.G."/>
            <person name="Dodds P.N."/>
            <person name="Schein J.E."/>
            <person name="Zhong S."/>
            <person name="Hamelin R.C."/>
            <person name="Grigoriev I.V."/>
            <person name="Szabo L.J."/>
            <person name="Martin F."/>
        </authorList>
    </citation>
    <scope>NUCLEOTIDE SEQUENCE [LARGE SCALE GENOMIC DNA]</scope>
    <source>
        <strain evidence="2">98AG31 / pathotype 3-4-7</strain>
    </source>
</reference>